<dbReference type="AlphaFoldDB" id="A0A4Z1EK85"/>
<organism evidence="1 2">
    <name type="scientific">Botrytis tulipae</name>
    <dbReference type="NCBI Taxonomy" id="87230"/>
    <lineage>
        <taxon>Eukaryota</taxon>
        <taxon>Fungi</taxon>
        <taxon>Dikarya</taxon>
        <taxon>Ascomycota</taxon>
        <taxon>Pezizomycotina</taxon>
        <taxon>Leotiomycetes</taxon>
        <taxon>Helotiales</taxon>
        <taxon>Sclerotiniaceae</taxon>
        <taxon>Botrytis</taxon>
    </lineage>
</organism>
<keyword evidence="2" id="KW-1185">Reference proteome</keyword>
<proteinExistence type="predicted"/>
<sequence length="73" mass="8063">MLSVIVFTSLDLVHTSTQDLDVILIPASDITTLQIPYKPTSLHELIPTFIPKLGNVCLQNMLGSQSGARKWEI</sequence>
<dbReference type="Proteomes" id="UP000297777">
    <property type="component" value="Unassembled WGS sequence"/>
</dbReference>
<accession>A0A4Z1EK85</accession>
<name>A0A4Z1EK85_9HELO</name>
<gene>
    <name evidence="1" type="ORF">BTUL_0113g00120</name>
</gene>
<evidence type="ECO:0000313" key="2">
    <source>
        <dbReference type="Proteomes" id="UP000297777"/>
    </source>
</evidence>
<reference evidence="1 2" key="1">
    <citation type="submission" date="2017-12" db="EMBL/GenBank/DDBJ databases">
        <title>Comparative genomics of Botrytis spp.</title>
        <authorList>
            <person name="Valero-Jimenez C.A."/>
            <person name="Tapia P."/>
            <person name="Veloso J."/>
            <person name="Silva-Moreno E."/>
            <person name="Staats M."/>
            <person name="Valdes J.H."/>
            <person name="Van Kan J.A.L."/>
        </authorList>
    </citation>
    <scope>NUCLEOTIDE SEQUENCE [LARGE SCALE GENOMIC DNA]</scope>
    <source>
        <strain evidence="1 2">Bt9001</strain>
    </source>
</reference>
<evidence type="ECO:0000313" key="1">
    <source>
        <dbReference type="EMBL" id="TGO11282.1"/>
    </source>
</evidence>
<comment type="caution">
    <text evidence="1">The sequence shown here is derived from an EMBL/GenBank/DDBJ whole genome shotgun (WGS) entry which is preliminary data.</text>
</comment>
<protein>
    <submittedName>
        <fullName evidence="1">Uncharacterized protein</fullName>
    </submittedName>
</protein>
<dbReference type="EMBL" id="PQXH01000113">
    <property type="protein sequence ID" value="TGO11282.1"/>
    <property type="molecule type" value="Genomic_DNA"/>
</dbReference>